<dbReference type="SUPFAM" id="SSF53335">
    <property type="entry name" value="S-adenosyl-L-methionine-dependent methyltransferases"/>
    <property type="match status" value="1"/>
</dbReference>
<dbReference type="AlphaFoldDB" id="A0A1Y5S9X2"/>
<keyword evidence="2" id="KW-0808">Transferase</keyword>
<dbReference type="RefSeq" id="WP_139839563.1">
    <property type="nucleotide sequence ID" value="NZ_FWFR01000001.1"/>
</dbReference>
<feature type="region of interest" description="Disordered" evidence="1">
    <location>
        <begin position="1"/>
        <end position="21"/>
    </location>
</feature>
<keyword evidence="2" id="KW-0489">Methyltransferase</keyword>
<reference evidence="2 3" key="1">
    <citation type="submission" date="2017-03" db="EMBL/GenBank/DDBJ databases">
        <authorList>
            <person name="Afonso C.L."/>
            <person name="Miller P.J."/>
            <person name="Scott M.A."/>
            <person name="Spackman E."/>
            <person name="Goraichik I."/>
            <person name="Dimitrov K.M."/>
            <person name="Suarez D.L."/>
            <person name="Swayne D.E."/>
        </authorList>
    </citation>
    <scope>NUCLEOTIDE SEQUENCE [LARGE SCALE GENOMIC DNA]</scope>
    <source>
        <strain evidence="2 3">CECT 7691</strain>
    </source>
</reference>
<dbReference type="CDD" id="cd02440">
    <property type="entry name" value="AdoMet_MTases"/>
    <property type="match status" value="1"/>
</dbReference>
<dbReference type="InParanoid" id="A0A1Y5S9X2"/>
<accession>A0A1Y5S9X2</accession>
<sequence>MLSVLSKSGKTADGVPRKRARPPLGKRLRAWWEGYDLDEDDAGGDDDAGPFDAEGGDDAEERRAAGWAPSRLEALQTLFGEGMAQCCDEEAMERLTTPLGLDETSRVCEIGAGLGGYARYIVKETQAWVTGYEETPELAAAGHQLSVDAGLGTRAAIEPVDFSAFEPKQKSVDAVVSQDAIFTMADKKAVFSAISGILKPGGQVMITDYLLSENVVGDSAVAEWAAREPKPVHLITLKQYRELLFGIDLNVRVCEEITDDYKEWITAAFADFAARLTGTEISSELRNWVLEETEHWLTRLRLMDEGKLRVYRFYGAMPAE</sequence>
<dbReference type="PANTHER" id="PTHR44068">
    <property type="entry name" value="ZGC:194242"/>
    <property type="match status" value="1"/>
</dbReference>
<dbReference type="GO" id="GO:0052729">
    <property type="term" value="F:dimethylglycine N-methyltransferase activity"/>
    <property type="evidence" value="ECO:0007669"/>
    <property type="project" value="UniProtKB-EC"/>
</dbReference>
<dbReference type="Gene3D" id="3.40.50.150">
    <property type="entry name" value="Vaccinia Virus protein VP39"/>
    <property type="match status" value="1"/>
</dbReference>
<evidence type="ECO:0000313" key="2">
    <source>
        <dbReference type="EMBL" id="SLN35124.1"/>
    </source>
</evidence>
<protein>
    <submittedName>
        <fullName evidence="2">Dimethylglycine N-methyltransferase</fullName>
        <ecNumber evidence="2">2.1.1.161</ecNumber>
    </submittedName>
</protein>
<dbReference type="EC" id="2.1.1.161" evidence="2"/>
<evidence type="ECO:0000256" key="1">
    <source>
        <dbReference type="SAM" id="MobiDB-lite"/>
    </source>
</evidence>
<dbReference type="Pfam" id="PF13489">
    <property type="entry name" value="Methyltransf_23"/>
    <property type="match status" value="1"/>
</dbReference>
<dbReference type="Proteomes" id="UP000193200">
    <property type="component" value="Unassembled WGS sequence"/>
</dbReference>
<dbReference type="PANTHER" id="PTHR44068:SF11">
    <property type="entry name" value="GERANYL DIPHOSPHATE 2-C-METHYLTRANSFERASE"/>
    <property type="match status" value="1"/>
</dbReference>
<evidence type="ECO:0000313" key="3">
    <source>
        <dbReference type="Proteomes" id="UP000193200"/>
    </source>
</evidence>
<gene>
    <name evidence="2" type="primary">bsmB</name>
    <name evidence="2" type="ORF">OCH7691_01388</name>
</gene>
<organism evidence="2 3">
    <name type="scientific">Oceanibacterium hippocampi</name>
    <dbReference type="NCBI Taxonomy" id="745714"/>
    <lineage>
        <taxon>Bacteria</taxon>
        <taxon>Pseudomonadati</taxon>
        <taxon>Pseudomonadota</taxon>
        <taxon>Alphaproteobacteria</taxon>
        <taxon>Sneathiellales</taxon>
        <taxon>Sneathiellaceae</taxon>
        <taxon>Oceanibacterium</taxon>
    </lineage>
</organism>
<feature type="region of interest" description="Disordered" evidence="1">
    <location>
        <begin position="38"/>
        <end position="67"/>
    </location>
</feature>
<feature type="compositionally biased region" description="Acidic residues" evidence="1">
    <location>
        <begin position="38"/>
        <end position="59"/>
    </location>
</feature>
<keyword evidence="3" id="KW-1185">Reference proteome</keyword>
<dbReference type="EMBL" id="FWFR01000001">
    <property type="protein sequence ID" value="SLN35124.1"/>
    <property type="molecule type" value="Genomic_DNA"/>
</dbReference>
<dbReference type="OrthoDB" id="9765084at2"/>
<dbReference type="GO" id="GO:0032259">
    <property type="term" value="P:methylation"/>
    <property type="evidence" value="ECO:0007669"/>
    <property type="project" value="UniProtKB-KW"/>
</dbReference>
<proteinExistence type="predicted"/>
<dbReference type="InterPro" id="IPR029063">
    <property type="entry name" value="SAM-dependent_MTases_sf"/>
</dbReference>
<dbReference type="InterPro" id="IPR050447">
    <property type="entry name" value="Erg6_SMT_methyltransf"/>
</dbReference>
<name>A0A1Y5S9X2_9PROT</name>